<gene>
    <name evidence="1" type="ORF">JZ786_09120</name>
</gene>
<dbReference type="KEGG" id="afx:JZ786_09120"/>
<dbReference type="InterPro" id="IPR035903">
    <property type="entry name" value="HesB-like_dom_sf"/>
</dbReference>
<accession>A0A9X7W2D0</accession>
<dbReference type="EMBL" id="CP071182">
    <property type="protein sequence ID" value="QSO49064.1"/>
    <property type="molecule type" value="Genomic_DNA"/>
</dbReference>
<evidence type="ECO:0000313" key="2">
    <source>
        <dbReference type="Proteomes" id="UP000663505"/>
    </source>
</evidence>
<dbReference type="RefSeq" id="WP_206658378.1">
    <property type="nucleotide sequence ID" value="NZ_CP071182.1"/>
</dbReference>
<reference evidence="1 2" key="1">
    <citation type="submission" date="2021-02" db="EMBL/GenBank/DDBJ databases">
        <title>Alicyclobacillus curvatus sp. nov. and Alicyclobacillus mengziensis sp. nov., two acidophilic bacteria isolated from acid mine drainage.</title>
        <authorList>
            <person name="Huang Y."/>
        </authorList>
    </citation>
    <scope>NUCLEOTIDE SEQUENCE [LARGE SCALE GENOMIC DNA]</scope>
    <source>
        <strain evidence="1 2">S30H14</strain>
    </source>
</reference>
<keyword evidence="2" id="KW-1185">Reference proteome</keyword>
<organism evidence="1 2">
    <name type="scientific">Alicyclobacillus mengziensis</name>
    <dbReference type="NCBI Taxonomy" id="2931921"/>
    <lineage>
        <taxon>Bacteria</taxon>
        <taxon>Bacillati</taxon>
        <taxon>Bacillota</taxon>
        <taxon>Bacilli</taxon>
        <taxon>Bacillales</taxon>
        <taxon>Alicyclobacillaceae</taxon>
        <taxon>Alicyclobacillus</taxon>
    </lineage>
</organism>
<dbReference type="Gene3D" id="2.60.300.12">
    <property type="entry name" value="HesB-like domain"/>
    <property type="match status" value="1"/>
</dbReference>
<evidence type="ECO:0000313" key="1">
    <source>
        <dbReference type="EMBL" id="QSO49064.1"/>
    </source>
</evidence>
<name>A0A9X7W2D0_9BACL</name>
<dbReference type="Proteomes" id="UP000663505">
    <property type="component" value="Chromosome"/>
</dbReference>
<dbReference type="AlphaFoldDB" id="A0A9X7W2D0"/>
<sequence length="57" mass="6516">MALDESISENDVVEEEAGLSFVFRKNFAPYMENVVVDYVKTWFGRRLVIESPLTGNC</sequence>
<proteinExistence type="predicted"/>
<protein>
    <submittedName>
        <fullName evidence="1">Uncharacterized protein</fullName>
    </submittedName>
</protein>
<dbReference type="SUPFAM" id="SSF89360">
    <property type="entry name" value="HesB-like domain"/>
    <property type="match status" value="1"/>
</dbReference>